<evidence type="ECO:0000256" key="8">
    <source>
        <dbReference type="ARBA" id="ARBA00023136"/>
    </source>
</evidence>
<evidence type="ECO:0008006" key="13">
    <source>
        <dbReference type="Google" id="ProtNLM"/>
    </source>
</evidence>
<dbReference type="InterPro" id="IPR000462">
    <property type="entry name" value="CDP-OH_P_trans"/>
</dbReference>
<protein>
    <recommendedName>
        <fullName evidence="13">CDP-diacylglycerol--glycerol-3-phosphate 3-phosphatidyltransferase</fullName>
    </recommendedName>
</protein>
<comment type="similarity">
    <text evidence="2">Belongs to the CDP-alcohol phosphatidyltransferase class-I family.</text>
</comment>
<keyword evidence="6 11" id="KW-1133">Transmembrane helix</keyword>
<dbReference type="Pfam" id="PF01066">
    <property type="entry name" value="CDP-OH_P_transf"/>
    <property type="match status" value="1"/>
</dbReference>
<reference evidence="12" key="1">
    <citation type="submission" date="2018-05" db="EMBL/GenBank/DDBJ databases">
        <authorList>
            <person name="Lanie J.A."/>
            <person name="Ng W.-L."/>
            <person name="Kazmierczak K.M."/>
            <person name="Andrzejewski T.M."/>
            <person name="Davidsen T.M."/>
            <person name="Wayne K.J."/>
            <person name="Tettelin H."/>
            <person name="Glass J.I."/>
            <person name="Rusch D."/>
            <person name="Podicherti R."/>
            <person name="Tsui H.-C.T."/>
            <person name="Winkler M.E."/>
        </authorList>
    </citation>
    <scope>NUCLEOTIDE SEQUENCE</scope>
</reference>
<organism evidence="12">
    <name type="scientific">marine metagenome</name>
    <dbReference type="NCBI Taxonomy" id="408172"/>
    <lineage>
        <taxon>unclassified sequences</taxon>
        <taxon>metagenomes</taxon>
        <taxon>ecological metagenomes</taxon>
    </lineage>
</organism>
<evidence type="ECO:0000256" key="1">
    <source>
        <dbReference type="ARBA" id="ARBA00004141"/>
    </source>
</evidence>
<evidence type="ECO:0000256" key="10">
    <source>
        <dbReference type="ARBA" id="ARBA00023264"/>
    </source>
</evidence>
<keyword evidence="10" id="KW-1208">Phospholipid metabolism</keyword>
<dbReference type="AlphaFoldDB" id="A0A383ADD8"/>
<dbReference type="InterPro" id="IPR004570">
    <property type="entry name" value="Phosphatidylglycerol_P_synth"/>
</dbReference>
<evidence type="ECO:0000313" key="12">
    <source>
        <dbReference type="EMBL" id="SVE05610.1"/>
    </source>
</evidence>
<sequence>MNKLRHIPNAITVTRLILVLPIAFFIVEEAYGLALVLFTISGLSDGLDGFLARRYGWVSTFGRLIDPLADKLMMVTTTIALGSLDHFPVMLVMLIVTKDLAILGGVFSYTSLAGFPKIRPNLLGKLTTAAQIVLIVLVLLNLSQPGLLPADFFGVWFWLVAVMTVLDGVYYLGLWTA</sequence>
<feature type="transmembrane region" description="Helical" evidence="11">
    <location>
        <begin position="155"/>
        <end position="174"/>
    </location>
</feature>
<gene>
    <name evidence="12" type="ORF">METZ01_LOCUS458464</name>
</gene>
<dbReference type="GO" id="GO:0016020">
    <property type="term" value="C:membrane"/>
    <property type="evidence" value="ECO:0007669"/>
    <property type="project" value="UniProtKB-SubCell"/>
</dbReference>
<proteinExistence type="inferred from homology"/>
<comment type="subcellular location">
    <subcellularLocation>
        <location evidence="1">Membrane</location>
        <topology evidence="1">Multi-pass membrane protein</topology>
    </subcellularLocation>
</comment>
<dbReference type="Gene3D" id="1.20.120.1760">
    <property type="match status" value="1"/>
</dbReference>
<evidence type="ECO:0000256" key="2">
    <source>
        <dbReference type="ARBA" id="ARBA00010441"/>
    </source>
</evidence>
<evidence type="ECO:0000256" key="6">
    <source>
        <dbReference type="ARBA" id="ARBA00022989"/>
    </source>
</evidence>
<dbReference type="PANTHER" id="PTHR14269">
    <property type="entry name" value="CDP-DIACYLGLYCEROL--GLYCEROL-3-PHOSPHATE 3-PHOSPHATIDYLTRANSFERASE-RELATED"/>
    <property type="match status" value="1"/>
</dbReference>
<evidence type="ECO:0000256" key="5">
    <source>
        <dbReference type="ARBA" id="ARBA00022692"/>
    </source>
</evidence>
<feature type="transmembrane region" description="Helical" evidence="11">
    <location>
        <begin position="7"/>
        <end position="27"/>
    </location>
</feature>
<name>A0A383ADD8_9ZZZZ</name>
<dbReference type="PIRSF" id="PIRSF000847">
    <property type="entry name" value="Phos_ph_gly_syn"/>
    <property type="match status" value="1"/>
</dbReference>
<evidence type="ECO:0000256" key="4">
    <source>
        <dbReference type="ARBA" id="ARBA00022679"/>
    </source>
</evidence>
<feature type="transmembrane region" description="Helical" evidence="11">
    <location>
        <begin position="90"/>
        <end position="110"/>
    </location>
</feature>
<keyword evidence="5 11" id="KW-0812">Transmembrane</keyword>
<evidence type="ECO:0000256" key="3">
    <source>
        <dbReference type="ARBA" id="ARBA00022516"/>
    </source>
</evidence>
<evidence type="ECO:0000256" key="7">
    <source>
        <dbReference type="ARBA" id="ARBA00023098"/>
    </source>
</evidence>
<keyword evidence="8 11" id="KW-0472">Membrane</keyword>
<keyword evidence="3" id="KW-0444">Lipid biosynthesis</keyword>
<feature type="non-terminal residue" evidence="12">
    <location>
        <position position="177"/>
    </location>
</feature>
<dbReference type="GO" id="GO:0008444">
    <property type="term" value="F:CDP-diacylglycerol-glycerol-3-phosphate 3-phosphatidyltransferase activity"/>
    <property type="evidence" value="ECO:0007669"/>
    <property type="project" value="InterPro"/>
</dbReference>
<accession>A0A383ADD8</accession>
<dbReference type="InterPro" id="IPR048254">
    <property type="entry name" value="CDP_ALCOHOL_P_TRANSF_CS"/>
</dbReference>
<dbReference type="InterPro" id="IPR043130">
    <property type="entry name" value="CDP-OH_PTrfase_TM_dom"/>
</dbReference>
<dbReference type="GO" id="GO:0046474">
    <property type="term" value="P:glycerophospholipid biosynthetic process"/>
    <property type="evidence" value="ECO:0007669"/>
    <property type="project" value="TreeGrafter"/>
</dbReference>
<dbReference type="EMBL" id="UINC01191131">
    <property type="protein sequence ID" value="SVE05610.1"/>
    <property type="molecule type" value="Genomic_DNA"/>
</dbReference>
<dbReference type="PANTHER" id="PTHR14269:SF11">
    <property type="entry name" value="CDP-DIACYLGLYCEROL--GLYCEROL-3-PHOSPHATE 3-PHOSPHATIDYLTRANSFERASE"/>
    <property type="match status" value="1"/>
</dbReference>
<dbReference type="InterPro" id="IPR050324">
    <property type="entry name" value="CDP-alcohol_PTase-I"/>
</dbReference>
<evidence type="ECO:0000256" key="11">
    <source>
        <dbReference type="SAM" id="Phobius"/>
    </source>
</evidence>
<dbReference type="PROSITE" id="PS00379">
    <property type="entry name" value="CDP_ALCOHOL_P_TRANSF"/>
    <property type="match status" value="1"/>
</dbReference>
<keyword evidence="4" id="KW-0808">Transferase</keyword>
<keyword evidence="9" id="KW-0594">Phospholipid biosynthesis</keyword>
<feature type="transmembrane region" description="Helical" evidence="11">
    <location>
        <begin position="122"/>
        <end position="143"/>
    </location>
</feature>
<evidence type="ECO:0000256" key="9">
    <source>
        <dbReference type="ARBA" id="ARBA00023209"/>
    </source>
</evidence>
<keyword evidence="7" id="KW-0443">Lipid metabolism</keyword>